<dbReference type="Gene3D" id="1.20.1090.10">
    <property type="entry name" value="Dehydroquinate synthase-like - alpha domain"/>
    <property type="match status" value="1"/>
</dbReference>
<feature type="domain" description="Alcohol dehydrogenase iron-type/glycerol dehydrogenase GldA" evidence="4">
    <location>
        <begin position="15"/>
        <end position="163"/>
    </location>
</feature>
<protein>
    <submittedName>
        <fullName evidence="6">Alcohol dehydrogenase, class IV</fullName>
    </submittedName>
</protein>
<dbReference type="FunFam" id="1.20.1090.10:FF:000001">
    <property type="entry name" value="Aldehyde-alcohol dehydrogenase"/>
    <property type="match status" value="1"/>
</dbReference>
<evidence type="ECO:0000256" key="3">
    <source>
        <dbReference type="ARBA" id="ARBA00023027"/>
    </source>
</evidence>
<feature type="domain" description="Fe-containing alcohol dehydrogenase-like C-terminal" evidence="5">
    <location>
        <begin position="176"/>
        <end position="378"/>
    </location>
</feature>
<dbReference type="OrthoDB" id="9804734at2"/>
<dbReference type="InterPro" id="IPR018211">
    <property type="entry name" value="ADH_Fe_CS"/>
</dbReference>
<evidence type="ECO:0000259" key="4">
    <source>
        <dbReference type="Pfam" id="PF00465"/>
    </source>
</evidence>
<gene>
    <name evidence="6" type="ORF">SAMN05443428_101110</name>
</gene>
<dbReference type="RefSeq" id="WP_078695145.1">
    <property type="nucleotide sequence ID" value="NZ_FUYH01000001.1"/>
</dbReference>
<dbReference type="CDD" id="cd08180">
    <property type="entry name" value="PDD"/>
    <property type="match status" value="1"/>
</dbReference>
<reference evidence="7" key="1">
    <citation type="submission" date="2017-02" db="EMBL/GenBank/DDBJ databases">
        <authorList>
            <person name="Varghese N."/>
            <person name="Submissions S."/>
        </authorList>
    </citation>
    <scope>NUCLEOTIDE SEQUENCE [LARGE SCALE GENOMIC DNA]</scope>
    <source>
        <strain evidence="7">USBA 833</strain>
    </source>
</reference>
<dbReference type="InterPro" id="IPR039697">
    <property type="entry name" value="Alcohol_dehydrogenase_Fe"/>
</dbReference>
<dbReference type="Proteomes" id="UP000190105">
    <property type="component" value="Unassembled WGS sequence"/>
</dbReference>
<dbReference type="PANTHER" id="PTHR11496:SF102">
    <property type="entry name" value="ALCOHOL DEHYDROGENASE 4"/>
    <property type="match status" value="1"/>
</dbReference>
<sequence>MIDRFQLKSKVYLNKQSIHFLEEVSGSKAFIVSDSIMEKLGYLQKAIEHLNKAGISSTVFTGVRPDPDIKVIAEGMKAFNDSNADVIVALGGGSTIDSAKGILYFAYKMAELEDKKINKPLFIAIPSTSGTGSEVTDFTVITCENKKVCIVDESLAPDVAILDSTCLQHVPQRVVVDTGIDVLVHAVEAYVSTKATDFTDALAEKAIKLIFENLEKLYKNPADPDARDRVQNASCIAGMAFTNAGLGINHSLSHALGGTFHIPHGRANALLLSSIIEYNANISGNLNNYAAQKYANLAKILQLPAWTIREGTASFIQAINRLMKSLGIEENIRALNIEQKEFENALENMAEAAIIDRCTTTNPKNPTKEELIYIYKRCY</sequence>
<dbReference type="PROSITE" id="PS00913">
    <property type="entry name" value="ADH_IRON_1"/>
    <property type="match status" value="1"/>
</dbReference>
<evidence type="ECO:0000313" key="6">
    <source>
        <dbReference type="EMBL" id="SKA75909.1"/>
    </source>
</evidence>
<evidence type="ECO:0000313" key="7">
    <source>
        <dbReference type="Proteomes" id="UP000190105"/>
    </source>
</evidence>
<dbReference type="AlphaFoldDB" id="A0A1T4WFH9"/>
<dbReference type="GO" id="GO:0004022">
    <property type="term" value="F:alcohol dehydrogenase (NAD+) activity"/>
    <property type="evidence" value="ECO:0007669"/>
    <property type="project" value="TreeGrafter"/>
</dbReference>
<comment type="similarity">
    <text evidence="1">Belongs to the iron-containing alcohol dehydrogenase family.</text>
</comment>
<name>A0A1T4WFH9_9CLOT</name>
<dbReference type="Gene3D" id="3.40.50.1970">
    <property type="match status" value="1"/>
</dbReference>
<dbReference type="GO" id="GO:0046872">
    <property type="term" value="F:metal ion binding"/>
    <property type="evidence" value="ECO:0007669"/>
    <property type="project" value="InterPro"/>
</dbReference>
<dbReference type="STRING" id="1147123.SAMN05443428_101110"/>
<keyword evidence="2" id="KW-0560">Oxidoreductase</keyword>
<evidence type="ECO:0000259" key="5">
    <source>
        <dbReference type="Pfam" id="PF25137"/>
    </source>
</evidence>
<evidence type="ECO:0000256" key="1">
    <source>
        <dbReference type="ARBA" id="ARBA00007358"/>
    </source>
</evidence>
<dbReference type="InterPro" id="IPR001670">
    <property type="entry name" value="ADH_Fe/GldA"/>
</dbReference>
<dbReference type="SUPFAM" id="SSF56796">
    <property type="entry name" value="Dehydroquinate synthase-like"/>
    <property type="match status" value="1"/>
</dbReference>
<dbReference type="InterPro" id="IPR056798">
    <property type="entry name" value="ADH_Fe_C"/>
</dbReference>
<proteinExistence type="inferred from homology"/>
<dbReference type="PANTHER" id="PTHR11496">
    <property type="entry name" value="ALCOHOL DEHYDROGENASE"/>
    <property type="match status" value="1"/>
</dbReference>
<dbReference type="Pfam" id="PF25137">
    <property type="entry name" value="ADH_Fe_C"/>
    <property type="match status" value="1"/>
</dbReference>
<evidence type="ECO:0000256" key="2">
    <source>
        <dbReference type="ARBA" id="ARBA00023002"/>
    </source>
</evidence>
<accession>A0A1T4WFH9</accession>
<organism evidence="6 7">
    <name type="scientific">Caloramator quimbayensis</name>
    <dbReference type="NCBI Taxonomy" id="1147123"/>
    <lineage>
        <taxon>Bacteria</taxon>
        <taxon>Bacillati</taxon>
        <taxon>Bacillota</taxon>
        <taxon>Clostridia</taxon>
        <taxon>Eubacteriales</taxon>
        <taxon>Clostridiaceae</taxon>
        <taxon>Caloramator</taxon>
    </lineage>
</organism>
<dbReference type="EMBL" id="FUYH01000001">
    <property type="protein sequence ID" value="SKA75909.1"/>
    <property type="molecule type" value="Genomic_DNA"/>
</dbReference>
<dbReference type="Pfam" id="PF00465">
    <property type="entry name" value="Fe-ADH"/>
    <property type="match status" value="1"/>
</dbReference>
<dbReference type="FunFam" id="3.40.50.1970:FF:000003">
    <property type="entry name" value="Alcohol dehydrogenase, iron-containing"/>
    <property type="match status" value="1"/>
</dbReference>
<keyword evidence="7" id="KW-1185">Reference proteome</keyword>
<keyword evidence="3" id="KW-0520">NAD</keyword>